<dbReference type="InterPro" id="IPR007065">
    <property type="entry name" value="HPP"/>
</dbReference>
<dbReference type="PANTHER" id="PTHR33741">
    <property type="entry name" value="TRANSMEMBRANE PROTEIN DDB_G0269096-RELATED"/>
    <property type="match status" value="1"/>
</dbReference>
<name>A0A1S1V544_9FIRM</name>
<sequence>MDLKKLELEADSYSDELELLSQSNTDGLSRSLTRLLSKAKTSSLLWSWIGSFLGISILANMHSLVGQLSGGTLTLMVGSFGASAVLAYCAIESPLAKPKNIIGGHVLSALVGVTVYKLFGGDYWLASALAVSVAIVVMQLTDTVHPPGGATALIAVTGGPGIYKLGYLYPLVPVALGAVVIVIIALVVNNIPDGRRYPLK</sequence>
<dbReference type="Pfam" id="PF04982">
    <property type="entry name" value="TM_HPP"/>
    <property type="match status" value="1"/>
</dbReference>
<dbReference type="PANTHER" id="PTHR33741:SF5">
    <property type="entry name" value="TRANSMEMBRANE PROTEIN DDB_G0269096-RELATED"/>
    <property type="match status" value="1"/>
</dbReference>
<dbReference type="OrthoDB" id="9811720at2"/>
<keyword evidence="1" id="KW-0472">Membrane</keyword>
<dbReference type="InterPro" id="IPR058581">
    <property type="entry name" value="TM_HPP"/>
</dbReference>
<dbReference type="RefSeq" id="WP_084655856.1">
    <property type="nucleotide sequence ID" value="NZ_MKIE01000007.1"/>
</dbReference>
<keyword evidence="4" id="KW-1185">Reference proteome</keyword>
<accession>A0A1S1V544</accession>
<dbReference type="STRING" id="39480.EUAN_17840"/>
<organism evidence="3 4">
    <name type="scientific">Andreesenia angusta</name>
    <dbReference type="NCBI Taxonomy" id="39480"/>
    <lineage>
        <taxon>Bacteria</taxon>
        <taxon>Bacillati</taxon>
        <taxon>Bacillota</taxon>
        <taxon>Tissierellia</taxon>
        <taxon>Tissierellales</taxon>
        <taxon>Gottschalkiaceae</taxon>
        <taxon>Andreesenia</taxon>
    </lineage>
</organism>
<keyword evidence="1" id="KW-1133">Transmembrane helix</keyword>
<dbReference type="EMBL" id="MKIE01000007">
    <property type="protein sequence ID" value="OHW61781.1"/>
    <property type="molecule type" value="Genomic_DNA"/>
</dbReference>
<keyword evidence="1" id="KW-0812">Transmembrane</keyword>
<proteinExistence type="predicted"/>
<reference evidence="3 4" key="1">
    <citation type="submission" date="2016-09" db="EMBL/GenBank/DDBJ databases">
        <title>Genome sequence of Eubacterium angustum.</title>
        <authorList>
            <person name="Poehlein A."/>
            <person name="Daniel R."/>
        </authorList>
    </citation>
    <scope>NUCLEOTIDE SEQUENCE [LARGE SCALE GENOMIC DNA]</scope>
    <source>
        <strain evidence="3 4">DSM 1989</strain>
    </source>
</reference>
<protein>
    <submittedName>
        <fullName evidence="3">HPP family protein</fullName>
    </submittedName>
</protein>
<gene>
    <name evidence="3" type="ORF">EUAN_17840</name>
</gene>
<evidence type="ECO:0000313" key="4">
    <source>
        <dbReference type="Proteomes" id="UP000180254"/>
    </source>
</evidence>
<evidence type="ECO:0000256" key="1">
    <source>
        <dbReference type="SAM" id="Phobius"/>
    </source>
</evidence>
<feature type="transmembrane region" description="Helical" evidence="1">
    <location>
        <begin position="167"/>
        <end position="188"/>
    </location>
</feature>
<feature type="transmembrane region" description="Helical" evidence="1">
    <location>
        <begin position="71"/>
        <end position="91"/>
    </location>
</feature>
<evidence type="ECO:0000313" key="3">
    <source>
        <dbReference type="EMBL" id="OHW61781.1"/>
    </source>
</evidence>
<dbReference type="AlphaFoldDB" id="A0A1S1V544"/>
<feature type="transmembrane region" description="Helical" evidence="1">
    <location>
        <begin position="44"/>
        <end position="65"/>
    </location>
</feature>
<dbReference type="Proteomes" id="UP000180254">
    <property type="component" value="Unassembled WGS sequence"/>
</dbReference>
<feature type="domain" description="HPP transmembrane region" evidence="2">
    <location>
        <begin position="38"/>
        <end position="198"/>
    </location>
</feature>
<evidence type="ECO:0000259" key="2">
    <source>
        <dbReference type="Pfam" id="PF04982"/>
    </source>
</evidence>
<comment type="caution">
    <text evidence="3">The sequence shown here is derived from an EMBL/GenBank/DDBJ whole genome shotgun (WGS) entry which is preliminary data.</text>
</comment>